<dbReference type="InterPro" id="IPR005314">
    <property type="entry name" value="Peptidase_C50"/>
</dbReference>
<dbReference type="GO" id="GO:0000280">
    <property type="term" value="P:nuclear division"/>
    <property type="evidence" value="ECO:0007669"/>
    <property type="project" value="UniProtKB-ARBA"/>
</dbReference>
<dbReference type="PANTHER" id="PTHR12792:SF0">
    <property type="entry name" value="SEPARIN"/>
    <property type="match status" value="1"/>
</dbReference>
<keyword evidence="4" id="KW-0159">Chromosome partition</keyword>
<dbReference type="GO" id="GO:0006508">
    <property type="term" value="P:proteolysis"/>
    <property type="evidence" value="ECO:0007669"/>
    <property type="project" value="InterPro"/>
</dbReference>
<dbReference type="InterPro" id="IPR030397">
    <property type="entry name" value="SEPARIN_core_dom"/>
</dbReference>
<gene>
    <name evidence="6" type="primary">ESP1_7</name>
    <name evidence="6" type="ORF">CK203_059673</name>
</gene>
<comment type="caution">
    <text evidence="6">The sequence shown here is derived from an EMBL/GenBank/DDBJ whole genome shotgun (WGS) entry which is preliminary data.</text>
</comment>
<organism evidence="6 7">
    <name type="scientific">Vitis vinifera</name>
    <name type="common">Grape</name>
    <dbReference type="NCBI Taxonomy" id="29760"/>
    <lineage>
        <taxon>Eukaryota</taxon>
        <taxon>Viridiplantae</taxon>
        <taxon>Streptophyta</taxon>
        <taxon>Embryophyta</taxon>
        <taxon>Tracheophyta</taxon>
        <taxon>Spermatophyta</taxon>
        <taxon>Magnoliopsida</taxon>
        <taxon>eudicotyledons</taxon>
        <taxon>Gunneridae</taxon>
        <taxon>Pentapetalae</taxon>
        <taxon>rosids</taxon>
        <taxon>Vitales</taxon>
        <taxon>Vitaceae</taxon>
        <taxon>Viteae</taxon>
        <taxon>Vitis</taxon>
    </lineage>
</organism>
<dbReference type="Gene3D" id="3.40.50.720">
    <property type="entry name" value="NAD(P)-binding Rossmann-like Domain"/>
    <property type="match status" value="1"/>
</dbReference>
<dbReference type="PANTHER" id="PTHR12792">
    <property type="entry name" value="EXTRA SPINDLE POLES 1-RELATED"/>
    <property type="match status" value="1"/>
</dbReference>
<dbReference type="EC" id="3.4.22.49" evidence="2"/>
<comment type="catalytic activity">
    <reaction evidence="1">
        <text>All bonds known to be hydrolyzed by this endopeptidase have arginine in P1 and an acidic residue in P4. P6 is often occupied by an acidic residue or by a hydroxy-amino-acid residue, the phosphorylation of which enhances cleavage.</text>
        <dbReference type="EC" id="3.4.22.49"/>
    </reaction>
</comment>
<dbReference type="Proteomes" id="UP000288805">
    <property type="component" value="Unassembled WGS sequence"/>
</dbReference>
<dbReference type="GO" id="GO:0098813">
    <property type="term" value="P:nuclear chromosome segregation"/>
    <property type="evidence" value="ECO:0007669"/>
    <property type="project" value="UniProtKB-ARBA"/>
</dbReference>
<evidence type="ECO:0000256" key="2">
    <source>
        <dbReference type="ARBA" id="ARBA00012489"/>
    </source>
</evidence>
<evidence type="ECO:0000256" key="4">
    <source>
        <dbReference type="ARBA" id="ARBA00022829"/>
    </source>
</evidence>
<dbReference type="GO" id="GO:0005634">
    <property type="term" value="C:nucleus"/>
    <property type="evidence" value="ECO:0007669"/>
    <property type="project" value="InterPro"/>
</dbReference>
<evidence type="ECO:0000259" key="5">
    <source>
        <dbReference type="PROSITE" id="PS51700"/>
    </source>
</evidence>
<dbReference type="AlphaFoldDB" id="A0A438H0Y1"/>
<evidence type="ECO:0000313" key="7">
    <source>
        <dbReference type="Proteomes" id="UP000288805"/>
    </source>
</evidence>
<evidence type="ECO:0000256" key="1">
    <source>
        <dbReference type="ARBA" id="ARBA00000451"/>
    </source>
</evidence>
<dbReference type="EMBL" id="QGNW01000302">
    <property type="protein sequence ID" value="RVW78059.1"/>
    <property type="molecule type" value="Genomic_DNA"/>
</dbReference>
<dbReference type="Pfam" id="PF03568">
    <property type="entry name" value="Separin_C"/>
    <property type="match status" value="1"/>
</dbReference>
<feature type="domain" description="Peptidase C50" evidence="5">
    <location>
        <begin position="89"/>
        <end position="190"/>
    </location>
</feature>
<dbReference type="Gene3D" id="3.90.25.10">
    <property type="entry name" value="UDP-galactose 4-epimerase, domain 1"/>
    <property type="match status" value="1"/>
</dbReference>
<evidence type="ECO:0000313" key="6">
    <source>
        <dbReference type="EMBL" id="RVW78059.1"/>
    </source>
</evidence>
<sequence length="257" mass="28569">MTEDMFYHGFCLIDFRVMDDCLKETTGVYYVFNFAAGMGGMEFILCNHSMYSNATTSFSVLEASRIHENHFLLVIWRTFNHDQRSQSVWLCAFICILLGFPILKVDLYCYDFNTHNWTSGWDQNIEGKGGIAPTVEELAGALKSHDLFTCIGHGSGAQYIPRHEVQKLENRAAALLMGCSSGSSLPPNGKYTPQGTHLSYLSAGFLVIVANLWECRLVAELESLSITGAKGNAKKKIPMKSKVNVTSLGTVNVDFRP</sequence>
<reference evidence="6 7" key="1">
    <citation type="journal article" date="2018" name="PLoS Genet.">
        <title>Population sequencing reveals clonal diversity and ancestral inbreeding in the grapevine cultivar Chardonnay.</title>
        <authorList>
            <person name="Roach M.J."/>
            <person name="Johnson D.L."/>
            <person name="Bohlmann J."/>
            <person name="van Vuuren H.J."/>
            <person name="Jones S.J."/>
            <person name="Pretorius I.S."/>
            <person name="Schmidt S.A."/>
            <person name="Borneman A.R."/>
        </authorList>
    </citation>
    <scope>NUCLEOTIDE SEQUENCE [LARGE SCALE GENOMIC DNA]</scope>
    <source>
        <strain evidence="7">cv. Chardonnay</strain>
        <tissue evidence="6">Leaf</tissue>
    </source>
</reference>
<proteinExistence type="predicted"/>
<protein>
    <recommendedName>
        <fullName evidence="2">separase</fullName>
        <ecNumber evidence="2">3.4.22.49</ecNumber>
    </recommendedName>
</protein>
<dbReference type="OrthoDB" id="10255632at2759"/>
<name>A0A438H0Y1_VITVI</name>
<accession>A0A438H0Y1</accession>
<dbReference type="GO" id="GO:0004197">
    <property type="term" value="F:cysteine-type endopeptidase activity"/>
    <property type="evidence" value="ECO:0007669"/>
    <property type="project" value="InterPro"/>
</dbReference>
<dbReference type="PROSITE" id="PS51700">
    <property type="entry name" value="SEPARIN"/>
    <property type="match status" value="1"/>
</dbReference>
<evidence type="ECO:0000256" key="3">
    <source>
        <dbReference type="ARBA" id="ARBA00022801"/>
    </source>
</evidence>
<keyword evidence="3" id="KW-0378">Hydrolase</keyword>